<feature type="transmembrane region" description="Helical" evidence="5">
    <location>
        <begin position="25"/>
        <end position="44"/>
    </location>
</feature>
<dbReference type="InterPro" id="IPR000734">
    <property type="entry name" value="TAG_lipase"/>
</dbReference>
<evidence type="ECO:0000256" key="2">
    <source>
        <dbReference type="ARBA" id="ARBA00010701"/>
    </source>
</evidence>
<keyword evidence="5" id="KW-0472">Membrane</keyword>
<evidence type="ECO:0000313" key="8">
    <source>
        <dbReference type="Proteomes" id="UP001153292"/>
    </source>
</evidence>
<dbReference type="EMBL" id="OU963920">
    <property type="protein sequence ID" value="CAH2987860.1"/>
    <property type="molecule type" value="Genomic_DNA"/>
</dbReference>
<dbReference type="PANTHER" id="PTHR11610">
    <property type="entry name" value="LIPASE"/>
    <property type="match status" value="1"/>
</dbReference>
<evidence type="ECO:0000256" key="5">
    <source>
        <dbReference type="SAM" id="Phobius"/>
    </source>
</evidence>
<dbReference type="InterPro" id="IPR029058">
    <property type="entry name" value="AB_hydrolase_fold"/>
</dbReference>
<keyword evidence="8" id="KW-1185">Reference proteome</keyword>
<feature type="domain" description="Lipase" evidence="6">
    <location>
        <begin position="110"/>
        <end position="371"/>
    </location>
</feature>
<dbReference type="InterPro" id="IPR013818">
    <property type="entry name" value="Lipase"/>
</dbReference>
<dbReference type="PANTHER" id="PTHR11610:SF173">
    <property type="entry name" value="LIPASE DOMAIN-CONTAINING PROTEIN-RELATED"/>
    <property type="match status" value="1"/>
</dbReference>
<dbReference type="Proteomes" id="UP001153292">
    <property type="component" value="Chromosome 27"/>
</dbReference>
<name>A0ABN8L5M7_CHISP</name>
<keyword evidence="5" id="KW-0812">Transmembrane</keyword>
<protein>
    <recommendedName>
        <fullName evidence="6">Lipase domain-containing protein</fullName>
    </recommendedName>
</protein>
<evidence type="ECO:0000256" key="1">
    <source>
        <dbReference type="ARBA" id="ARBA00004613"/>
    </source>
</evidence>
<accession>A0ABN8L5M7</accession>
<evidence type="ECO:0000256" key="3">
    <source>
        <dbReference type="ARBA" id="ARBA00022525"/>
    </source>
</evidence>
<evidence type="ECO:0000259" key="6">
    <source>
        <dbReference type="Pfam" id="PF00151"/>
    </source>
</evidence>
<proteinExistence type="inferred from homology"/>
<keyword evidence="3" id="KW-0964">Secreted</keyword>
<evidence type="ECO:0000256" key="4">
    <source>
        <dbReference type="RuleBase" id="RU004262"/>
    </source>
</evidence>
<comment type="subcellular location">
    <subcellularLocation>
        <location evidence="1">Secreted</location>
    </subcellularLocation>
</comment>
<comment type="similarity">
    <text evidence="2 4">Belongs to the AB hydrolase superfamily. Lipase family.</text>
</comment>
<dbReference type="Gene3D" id="3.40.50.1820">
    <property type="entry name" value="alpha/beta hydrolase"/>
    <property type="match status" value="1"/>
</dbReference>
<dbReference type="SUPFAM" id="SSF53474">
    <property type="entry name" value="alpha/beta-Hydrolases"/>
    <property type="match status" value="1"/>
</dbReference>
<sequence>MLLTASWHMLSFCHCNTILTDFFTTVTIFLLSFFRCCILFVIVVQLEKYFFFLSFINRLMIFLPFIFPAQSIPDPIVLTPADNRGPNPDKIQDFWLNLGRSFRFDPARDNHYHLFTRDNPTTSQPLVQGLTNLLSQSNYDGGKQTTIVIHGMAGSPDDHFNQVVIPAILQADDRNVITVDWSRGANPSPQVIQQAIDSARFVAGFINWLMSATGQNSNAFTIVGFSLGGLKARLVARHVQGQVSYMLGLDPLHQPSMPDTIRPDDAQYTETIRTAVGGMGDQPIAHADFYVNGGDNNPGCGTDFGCNHARAYLFYAESLTRGGFTGRQCPSLQNALTGNCFMPNTLRMGGLSPKTGARGLFYLATNANSPFSRG</sequence>
<organism evidence="7 8">
    <name type="scientific">Chilo suppressalis</name>
    <name type="common">Asiatic rice borer moth</name>
    <dbReference type="NCBI Taxonomy" id="168631"/>
    <lineage>
        <taxon>Eukaryota</taxon>
        <taxon>Metazoa</taxon>
        <taxon>Ecdysozoa</taxon>
        <taxon>Arthropoda</taxon>
        <taxon>Hexapoda</taxon>
        <taxon>Insecta</taxon>
        <taxon>Pterygota</taxon>
        <taxon>Neoptera</taxon>
        <taxon>Endopterygota</taxon>
        <taxon>Lepidoptera</taxon>
        <taxon>Glossata</taxon>
        <taxon>Ditrysia</taxon>
        <taxon>Pyraloidea</taxon>
        <taxon>Crambidae</taxon>
        <taxon>Crambinae</taxon>
        <taxon>Chilo</taxon>
    </lineage>
</organism>
<evidence type="ECO:0000313" key="7">
    <source>
        <dbReference type="EMBL" id="CAH2987860.1"/>
    </source>
</evidence>
<dbReference type="Pfam" id="PF00151">
    <property type="entry name" value="Lipase"/>
    <property type="match status" value="1"/>
</dbReference>
<dbReference type="PRINTS" id="PR00821">
    <property type="entry name" value="TAGLIPASE"/>
</dbReference>
<feature type="transmembrane region" description="Helical" evidence="5">
    <location>
        <begin position="49"/>
        <end position="67"/>
    </location>
</feature>
<keyword evidence="5" id="KW-1133">Transmembrane helix</keyword>
<reference evidence="7" key="1">
    <citation type="submission" date="2021-12" db="EMBL/GenBank/DDBJ databases">
        <authorList>
            <person name="King R."/>
        </authorList>
    </citation>
    <scope>NUCLEOTIDE SEQUENCE</scope>
</reference>
<gene>
    <name evidence="7" type="ORF">CHILSU_LOCUS7407</name>
</gene>